<dbReference type="SUPFAM" id="SSF49879">
    <property type="entry name" value="SMAD/FHA domain"/>
    <property type="match status" value="2"/>
</dbReference>
<feature type="region of interest" description="Disordered" evidence="1">
    <location>
        <begin position="233"/>
        <end position="369"/>
    </location>
</feature>
<feature type="compositionally biased region" description="Basic and acidic residues" evidence="1">
    <location>
        <begin position="663"/>
        <end position="680"/>
    </location>
</feature>
<feature type="compositionally biased region" description="Polar residues" evidence="1">
    <location>
        <begin position="335"/>
        <end position="347"/>
    </location>
</feature>
<keyword evidence="4" id="KW-1185">Reference proteome</keyword>
<evidence type="ECO:0000259" key="2">
    <source>
        <dbReference type="PROSITE" id="PS50174"/>
    </source>
</evidence>
<dbReference type="InterPro" id="IPR053027">
    <property type="entry name" value="AGGF1"/>
</dbReference>
<dbReference type="Proteomes" id="UP000827284">
    <property type="component" value="Unassembled WGS sequence"/>
</dbReference>
<evidence type="ECO:0000313" key="3">
    <source>
        <dbReference type="EMBL" id="GJJ68370.1"/>
    </source>
</evidence>
<dbReference type="PANTHER" id="PTHR23106:SF24">
    <property type="entry name" value="ANGIOGENIC FACTOR WITH G PATCH AND FHA DOMAINS 1"/>
    <property type="match status" value="1"/>
</dbReference>
<comment type="caution">
    <text evidence="3">The sequence shown here is derived from an EMBL/GenBank/DDBJ whole genome shotgun (WGS) entry which is preliminary data.</text>
</comment>
<feature type="compositionally biased region" description="Low complexity" evidence="1">
    <location>
        <begin position="250"/>
        <end position="266"/>
    </location>
</feature>
<accession>A0A9P3H1H5</accession>
<feature type="compositionally biased region" description="Basic and acidic residues" evidence="1">
    <location>
        <begin position="353"/>
        <end position="369"/>
    </location>
</feature>
<dbReference type="AlphaFoldDB" id="A0A9P3H1H5"/>
<dbReference type="PROSITE" id="PS50174">
    <property type="entry name" value="G_PATCH"/>
    <property type="match status" value="1"/>
</dbReference>
<reference evidence="3" key="2">
    <citation type="journal article" date="2022" name="Microbiol. Resour. Announc.">
        <title>Whole-Genome Sequence of Entomortierella parvispora E1425, a Mucoromycotan Fungus Associated with Burkholderiaceae-Related Endosymbiotic Bacteria.</title>
        <authorList>
            <person name="Herlambang A."/>
            <person name="Guo Y."/>
            <person name="Takashima Y."/>
            <person name="Narisawa K."/>
            <person name="Ohta H."/>
            <person name="Nishizawa T."/>
        </authorList>
    </citation>
    <scope>NUCLEOTIDE SEQUENCE</scope>
    <source>
        <strain evidence="3">E1425</strain>
    </source>
</reference>
<dbReference type="SMART" id="SM00443">
    <property type="entry name" value="G_patch"/>
    <property type="match status" value="1"/>
</dbReference>
<evidence type="ECO:0000313" key="4">
    <source>
        <dbReference type="Proteomes" id="UP000827284"/>
    </source>
</evidence>
<dbReference type="InterPro" id="IPR000467">
    <property type="entry name" value="G_patch_dom"/>
</dbReference>
<dbReference type="Pfam" id="PF01585">
    <property type="entry name" value="G-patch"/>
    <property type="match status" value="1"/>
</dbReference>
<reference evidence="3" key="1">
    <citation type="submission" date="2021-11" db="EMBL/GenBank/DDBJ databases">
        <authorList>
            <person name="Herlambang A."/>
            <person name="Guo Y."/>
            <person name="Takashima Y."/>
            <person name="Nishizawa T."/>
        </authorList>
    </citation>
    <scope>NUCLEOTIDE SEQUENCE</scope>
    <source>
        <strain evidence="3">E1425</strain>
    </source>
</reference>
<sequence length="680" mass="74591">MADFDDDLESYIKARTVSEDKEKHAKLLASFAFPHPKEFHPTQDAPSFAQHPISQMWHDASTGTFSYYDEESSTYIPVEGPDSLHPRLVRQQQQQEQQQQQYQEQQQQLQQGYYTDPHTGYRIEIDYTRQGQLEAPPESDATLRLCVLSSDILPAGGVILIDASGVSFGRDRPLSGQGKRVRMVEMTISRFHASIYLDRQYHVLENPASQWQEQHQHRTSVPEQNQQQHVLEELSTSDVGSMSTKEVDMSRTPSSTSTPALSSTNTFGVGAKHLDGESEAANANSTSGTPQPPGFAEPSIPTRSEDNDTELAENKAPTTDLKEDDDHEEGEIEDSPSTGAAVQSPTPIDQVGEIEREESTDYQRKQKEREHQEQLYWRQMEEYEKSMAAVAQAAPIVHDVFQIVDSGSTHGTLLNGQRLSAAKMASQPYPLKHLDQLQLGSTVIEIHAHEEGRICARCQITDSNEIEVLDDKESSGPAGAAERVAAAAALLASKNATALRLDQKLTTEQERIEEMNRLKKKWAGPEKRSAGAGARKSGTAGYSQNSLAAGEEGGSSTYVDRAAKRRLYNPDHSQPMSSAQYNPVEVTEVATGFHVPVAKTNKGHAMLSKMGWKAGTGLGASGQGLVEPVQLKVSDKKAGLGSTSLQSQGEVAAGASSPSSRETQGEAARRRARERFAQLK</sequence>
<feature type="region of interest" description="Disordered" evidence="1">
    <location>
        <begin position="636"/>
        <end position="680"/>
    </location>
</feature>
<protein>
    <recommendedName>
        <fullName evidence="2">G-patch domain-containing protein</fullName>
    </recommendedName>
</protein>
<feature type="region of interest" description="Disordered" evidence="1">
    <location>
        <begin position="88"/>
        <end position="110"/>
    </location>
</feature>
<feature type="region of interest" description="Disordered" evidence="1">
    <location>
        <begin position="516"/>
        <end position="556"/>
    </location>
</feature>
<dbReference type="OrthoDB" id="21470at2759"/>
<dbReference type="Pfam" id="PF00498">
    <property type="entry name" value="FHA"/>
    <property type="match status" value="1"/>
</dbReference>
<dbReference type="GO" id="GO:0003676">
    <property type="term" value="F:nucleic acid binding"/>
    <property type="evidence" value="ECO:0007669"/>
    <property type="project" value="InterPro"/>
</dbReference>
<feature type="compositionally biased region" description="Acidic residues" evidence="1">
    <location>
        <begin position="322"/>
        <end position="334"/>
    </location>
</feature>
<dbReference type="InterPro" id="IPR000253">
    <property type="entry name" value="FHA_dom"/>
</dbReference>
<organism evidence="3 4">
    <name type="scientific">Entomortierella parvispora</name>
    <dbReference type="NCBI Taxonomy" id="205924"/>
    <lineage>
        <taxon>Eukaryota</taxon>
        <taxon>Fungi</taxon>
        <taxon>Fungi incertae sedis</taxon>
        <taxon>Mucoromycota</taxon>
        <taxon>Mortierellomycotina</taxon>
        <taxon>Mortierellomycetes</taxon>
        <taxon>Mortierellales</taxon>
        <taxon>Mortierellaceae</taxon>
        <taxon>Entomortierella</taxon>
    </lineage>
</organism>
<gene>
    <name evidence="3" type="ORF">EMPS_00716</name>
</gene>
<feature type="compositionally biased region" description="Basic and acidic residues" evidence="1">
    <location>
        <begin position="516"/>
        <end position="529"/>
    </location>
</feature>
<feature type="compositionally biased region" description="Polar residues" evidence="1">
    <location>
        <begin position="233"/>
        <end position="244"/>
    </location>
</feature>
<dbReference type="PANTHER" id="PTHR23106">
    <property type="entry name" value="ANGIOGENIC FACTOR WITH G PATCH AND FHA DOMAINS 1"/>
    <property type="match status" value="1"/>
</dbReference>
<dbReference type="InterPro" id="IPR008984">
    <property type="entry name" value="SMAD_FHA_dom_sf"/>
</dbReference>
<feature type="region of interest" description="Disordered" evidence="1">
    <location>
        <begin position="209"/>
        <end position="228"/>
    </location>
</feature>
<evidence type="ECO:0000256" key="1">
    <source>
        <dbReference type="SAM" id="MobiDB-lite"/>
    </source>
</evidence>
<feature type="compositionally biased region" description="Low complexity" evidence="1">
    <location>
        <begin position="91"/>
        <end position="110"/>
    </location>
</feature>
<feature type="domain" description="G-patch" evidence="2">
    <location>
        <begin position="599"/>
        <end position="645"/>
    </location>
</feature>
<name>A0A9P3H1H5_9FUNG</name>
<dbReference type="Gene3D" id="2.60.200.20">
    <property type="match status" value="1"/>
</dbReference>
<dbReference type="EMBL" id="BQFW01000001">
    <property type="protein sequence ID" value="GJJ68370.1"/>
    <property type="molecule type" value="Genomic_DNA"/>
</dbReference>
<proteinExistence type="predicted"/>